<dbReference type="EMBL" id="FMHG01000001">
    <property type="protein sequence ID" value="SCJ81485.1"/>
    <property type="molecule type" value="Genomic_DNA"/>
</dbReference>
<protein>
    <recommendedName>
        <fullName evidence="2">Prevent-host-death family protein</fullName>
    </recommendedName>
</protein>
<reference evidence="1" key="1">
    <citation type="submission" date="2015-09" db="EMBL/GenBank/DDBJ databases">
        <authorList>
            <consortium name="Pathogen Informatics"/>
        </authorList>
    </citation>
    <scope>NUCLEOTIDE SEQUENCE</scope>
    <source>
        <strain evidence="1">2789STDY5834896</strain>
    </source>
</reference>
<proteinExistence type="predicted"/>
<dbReference type="AlphaFoldDB" id="A0A1C6JIF8"/>
<organism evidence="1">
    <name type="scientific">uncultured Anaerotruncus sp</name>
    <dbReference type="NCBI Taxonomy" id="905011"/>
    <lineage>
        <taxon>Bacteria</taxon>
        <taxon>Bacillati</taxon>
        <taxon>Bacillota</taxon>
        <taxon>Clostridia</taxon>
        <taxon>Eubacteriales</taxon>
        <taxon>Oscillospiraceae</taxon>
        <taxon>Anaerotruncus</taxon>
        <taxon>environmental samples</taxon>
    </lineage>
</organism>
<accession>A0A1C6JIF8</accession>
<name>A0A1C6JIF8_9FIRM</name>
<sequence length="66" mass="7695">MKKLPPLSEMERIEQTLLVEKLDEILEHIDKEDIGFVITENGLPDMVLIPFRWFAENFPDEVPDGL</sequence>
<evidence type="ECO:0008006" key="2">
    <source>
        <dbReference type="Google" id="ProtNLM"/>
    </source>
</evidence>
<gene>
    <name evidence="1" type="ORF">SAMEA3545359_02200</name>
</gene>
<evidence type="ECO:0000313" key="1">
    <source>
        <dbReference type="EMBL" id="SCJ81485.1"/>
    </source>
</evidence>